<proteinExistence type="predicted"/>
<protein>
    <submittedName>
        <fullName evidence="2">Uncharacterized protein</fullName>
    </submittedName>
</protein>
<evidence type="ECO:0000256" key="1">
    <source>
        <dbReference type="SAM" id="MobiDB-lite"/>
    </source>
</evidence>
<dbReference type="Proteomes" id="UP001219525">
    <property type="component" value="Unassembled WGS sequence"/>
</dbReference>
<evidence type="ECO:0000313" key="3">
    <source>
        <dbReference type="Proteomes" id="UP001219525"/>
    </source>
</evidence>
<sequence>MNEKDYLNCVVPTAGMMLPLIRCVEEKYKNTILNPAIKEQRDWMLKVHPAVTSSLLPTVIHSEKDTEDWVLNVIWRPAAAALCVGEARTYKNKIGAFPNMTSCSGGGAGAAIPDAMLWSSETVYDALLEIKTHAAFIDTTSSSDSKTFDHLWTWPDMPPGYGIRFVWGETGETGGDKADKMIAQVWVQMVKHNINYAALTNYNSVIFFIRRDQTLYLSREYLRVEYPIKAPEAKVNTMSIAVFAFIAYVTGSIPKDTLTLPQLRENWWTEIKAGTAETPGLDRTSIFKAASGEPNPAKSASRTPHILT</sequence>
<keyword evidence="3" id="KW-1185">Reference proteome</keyword>
<accession>A0AAD6VE97</accession>
<dbReference type="AlphaFoldDB" id="A0AAD6VE97"/>
<comment type="caution">
    <text evidence="2">The sequence shown here is derived from an EMBL/GenBank/DDBJ whole genome shotgun (WGS) entry which is preliminary data.</text>
</comment>
<name>A0AAD6VE97_9AGAR</name>
<reference evidence="2" key="1">
    <citation type="submission" date="2023-03" db="EMBL/GenBank/DDBJ databases">
        <title>Massive genome expansion in bonnet fungi (Mycena s.s.) driven by repeated elements and novel gene families across ecological guilds.</title>
        <authorList>
            <consortium name="Lawrence Berkeley National Laboratory"/>
            <person name="Harder C.B."/>
            <person name="Miyauchi S."/>
            <person name="Viragh M."/>
            <person name="Kuo A."/>
            <person name="Thoen E."/>
            <person name="Andreopoulos B."/>
            <person name="Lu D."/>
            <person name="Skrede I."/>
            <person name="Drula E."/>
            <person name="Henrissat B."/>
            <person name="Morin E."/>
            <person name="Kohler A."/>
            <person name="Barry K."/>
            <person name="LaButti K."/>
            <person name="Morin E."/>
            <person name="Salamov A."/>
            <person name="Lipzen A."/>
            <person name="Mereny Z."/>
            <person name="Hegedus B."/>
            <person name="Baldrian P."/>
            <person name="Stursova M."/>
            <person name="Weitz H."/>
            <person name="Taylor A."/>
            <person name="Grigoriev I.V."/>
            <person name="Nagy L.G."/>
            <person name="Martin F."/>
            <person name="Kauserud H."/>
        </authorList>
    </citation>
    <scope>NUCLEOTIDE SEQUENCE</scope>
    <source>
        <strain evidence="2">9144</strain>
    </source>
</reference>
<gene>
    <name evidence="2" type="ORF">GGX14DRAFT_398040</name>
</gene>
<feature type="region of interest" description="Disordered" evidence="1">
    <location>
        <begin position="287"/>
        <end position="308"/>
    </location>
</feature>
<dbReference type="EMBL" id="JARJCW010000046">
    <property type="protein sequence ID" value="KAJ7204688.1"/>
    <property type="molecule type" value="Genomic_DNA"/>
</dbReference>
<evidence type="ECO:0000313" key="2">
    <source>
        <dbReference type="EMBL" id="KAJ7204688.1"/>
    </source>
</evidence>
<organism evidence="2 3">
    <name type="scientific">Mycena pura</name>
    <dbReference type="NCBI Taxonomy" id="153505"/>
    <lineage>
        <taxon>Eukaryota</taxon>
        <taxon>Fungi</taxon>
        <taxon>Dikarya</taxon>
        <taxon>Basidiomycota</taxon>
        <taxon>Agaricomycotina</taxon>
        <taxon>Agaricomycetes</taxon>
        <taxon>Agaricomycetidae</taxon>
        <taxon>Agaricales</taxon>
        <taxon>Marasmiineae</taxon>
        <taxon>Mycenaceae</taxon>
        <taxon>Mycena</taxon>
    </lineage>
</organism>